<dbReference type="InterPro" id="IPR025960">
    <property type="entry name" value="RVT_N"/>
</dbReference>
<dbReference type="NCBIfam" id="TIGR04416">
    <property type="entry name" value="group_II_RT_mat"/>
    <property type="match status" value="1"/>
</dbReference>
<accession>A0A2G4F4G8</accession>
<dbReference type="CDD" id="cd01651">
    <property type="entry name" value="RT_G2_intron"/>
    <property type="match status" value="1"/>
</dbReference>
<dbReference type="InterPro" id="IPR030931">
    <property type="entry name" value="Group_II_RT_mat"/>
</dbReference>
<dbReference type="GO" id="GO:0003964">
    <property type="term" value="F:RNA-directed DNA polymerase activity"/>
    <property type="evidence" value="ECO:0007669"/>
    <property type="project" value="UniProtKB-KW"/>
</dbReference>
<evidence type="ECO:0000313" key="3">
    <source>
        <dbReference type="Proteomes" id="UP000226442"/>
    </source>
</evidence>
<dbReference type="AlphaFoldDB" id="A0A2G4F4G8"/>
<dbReference type="InterPro" id="IPR051083">
    <property type="entry name" value="GrpII_Intron_Splice-Mob/Def"/>
</dbReference>
<evidence type="ECO:0000259" key="1">
    <source>
        <dbReference type="PROSITE" id="PS50878"/>
    </source>
</evidence>
<reference evidence="2" key="1">
    <citation type="submission" date="2017-10" db="EMBL/GenBank/DDBJ databases">
        <title>Draft genome sequence of the planktic cyanobacteria Tychonema bourrellyi isolated from alpine lentic freshwater.</title>
        <authorList>
            <person name="Tett A."/>
            <person name="Armanini F."/>
            <person name="Asnicar F."/>
            <person name="Boscaini A."/>
            <person name="Pasolli E."/>
            <person name="Zolfo M."/>
            <person name="Donati C."/>
            <person name="Salmaso N."/>
            <person name="Segata N."/>
        </authorList>
    </citation>
    <scope>NUCLEOTIDE SEQUENCE</scope>
    <source>
        <strain evidence="2">FEM_GT703</strain>
    </source>
</reference>
<comment type="caution">
    <text evidence="2">The sequence shown here is derived from an EMBL/GenBank/DDBJ whole genome shotgun (WGS) entry which is preliminary data.</text>
</comment>
<dbReference type="PROSITE" id="PS50878">
    <property type="entry name" value="RT_POL"/>
    <property type="match status" value="1"/>
</dbReference>
<keyword evidence="2" id="KW-0548">Nucleotidyltransferase</keyword>
<dbReference type="SUPFAM" id="SSF56672">
    <property type="entry name" value="DNA/RNA polymerases"/>
    <property type="match status" value="1"/>
</dbReference>
<dbReference type="InterPro" id="IPR043502">
    <property type="entry name" value="DNA/RNA_pol_sf"/>
</dbReference>
<gene>
    <name evidence="2" type="primary">ltrA</name>
    <name evidence="2" type="ORF">CP500_004290</name>
</gene>
<dbReference type="SMART" id="SM00507">
    <property type="entry name" value="HNHc"/>
    <property type="match status" value="1"/>
</dbReference>
<feature type="domain" description="Reverse transcriptase" evidence="1">
    <location>
        <begin position="86"/>
        <end position="336"/>
    </location>
</feature>
<dbReference type="PANTHER" id="PTHR34047:SF10">
    <property type="entry name" value="GROUP II INTRON-ASSOCIATED OPEN READING FRAME"/>
    <property type="match status" value="1"/>
</dbReference>
<dbReference type="PANTHER" id="PTHR34047">
    <property type="entry name" value="NUCLEAR INTRON MATURASE 1, MITOCHONDRIAL-RELATED"/>
    <property type="match status" value="1"/>
</dbReference>
<dbReference type="EMBL" id="NXIB02000015">
    <property type="protein sequence ID" value="PHX56635.1"/>
    <property type="molecule type" value="Genomic_DNA"/>
</dbReference>
<dbReference type="Proteomes" id="UP000226442">
    <property type="component" value="Unassembled WGS sequence"/>
</dbReference>
<name>A0A2G4F4G8_9CYAN</name>
<dbReference type="InterPro" id="IPR013597">
    <property type="entry name" value="Mat_intron_G2"/>
</dbReference>
<dbReference type="OrthoDB" id="468044at2"/>
<dbReference type="Pfam" id="PF13655">
    <property type="entry name" value="RVT_N"/>
    <property type="match status" value="1"/>
</dbReference>
<keyword evidence="2" id="KW-0808">Transferase</keyword>
<proteinExistence type="predicted"/>
<protein>
    <submittedName>
        <fullName evidence="2">Group II intron reverse transcriptase/maturase</fullName>
    </submittedName>
</protein>
<dbReference type="RefSeq" id="WP_096832256.1">
    <property type="nucleotide sequence ID" value="NZ_NXIB02000015.1"/>
</dbReference>
<dbReference type="InterPro" id="IPR003615">
    <property type="entry name" value="HNH_nuc"/>
</dbReference>
<dbReference type="InterPro" id="IPR000477">
    <property type="entry name" value="RT_dom"/>
</dbReference>
<sequence length="574" mass="65711">MSKALEAEWSSMVWSEIQAKLTKLQTKIYEASKSGNKPLVVKLQKTLISSFSARLIAVRRVTQENKGKRTAGIDGIKSLTPQQRVGLAEQLRLDGKSSPLKRVEIPKPGKKEKRPLGIPTIEDRAKQALAKLALEPEWEALFEPNSYGFRPGRSCHDAIEAIELSIRKKPKYLIDADLKGCFDNIDHEALIQKLKTFPDMEKQIRAWLKSGVLVGDVFHKTVSGTPQGGVISPLLANIALHGFESYISSEFPQRKTRIGQPTGKMKEYCDAKVIRYADDFVIFHEEEEVIKAALEKTRQWMANIGLSLNEQKTRLCHTLEDYEGEKPGFNFLGFQIQSFSRGKNRAGKKTNGESLEMVTKVLPSDESIKQFQSHLKALLNKGQSQEPTRMIESLNWFIRGWGNYFKSGSHSHEVFSKVQHSLYKVYLNWGRKKFSQKGDGYICSRIFFKSKESSWNFGWKEGDRLYLVEMLYSFEYKHYIKVQGTRSPYDGDWVYWATRRGDHPLTPKDIRFGLKNQKGRCSHCQQLFTIEDYIEVHHIDGNRNNNKKSNKTLVHLYCHDAIHLENAGSITDSI</sequence>
<keyword evidence="3" id="KW-1185">Reference proteome</keyword>
<organism evidence="2 3">
    <name type="scientific">Tychonema bourrellyi FEM_GT703</name>
    <dbReference type="NCBI Taxonomy" id="2040638"/>
    <lineage>
        <taxon>Bacteria</taxon>
        <taxon>Bacillati</taxon>
        <taxon>Cyanobacteriota</taxon>
        <taxon>Cyanophyceae</taxon>
        <taxon>Oscillatoriophycideae</taxon>
        <taxon>Oscillatoriales</taxon>
        <taxon>Microcoleaceae</taxon>
        <taxon>Tychonema</taxon>
    </lineage>
</organism>
<keyword evidence="2" id="KW-0695">RNA-directed DNA polymerase</keyword>
<dbReference type="Pfam" id="PF08388">
    <property type="entry name" value="GIIM"/>
    <property type="match status" value="1"/>
</dbReference>
<evidence type="ECO:0000313" key="2">
    <source>
        <dbReference type="EMBL" id="PHX56635.1"/>
    </source>
</evidence>
<dbReference type="Pfam" id="PF00078">
    <property type="entry name" value="RVT_1"/>
    <property type="match status" value="1"/>
</dbReference>